<evidence type="ECO:0000259" key="1">
    <source>
        <dbReference type="Pfam" id="PF00462"/>
    </source>
</evidence>
<dbReference type="Proteomes" id="UP000774326">
    <property type="component" value="Unassembled WGS sequence"/>
</dbReference>
<keyword evidence="3" id="KW-1185">Reference proteome</keyword>
<reference evidence="2" key="2">
    <citation type="submission" date="2021-01" db="EMBL/GenBank/DDBJ databases">
        <authorList>
            <person name="Schikora-Tamarit M.A."/>
        </authorList>
    </citation>
    <scope>NUCLEOTIDE SEQUENCE</scope>
    <source>
        <strain evidence="2">CBS2887</strain>
    </source>
</reference>
<dbReference type="Pfam" id="PF00462">
    <property type="entry name" value="Glutaredoxin"/>
    <property type="match status" value="1"/>
</dbReference>
<dbReference type="PANTHER" id="PTHR45694">
    <property type="entry name" value="GLUTAREDOXIN 2"/>
    <property type="match status" value="1"/>
</dbReference>
<dbReference type="OrthoDB" id="418495at2759"/>
<sequence>MVSQSKKAQTYLTTHPYLIVSKSWCPGCKYTKKTLQTHKVLDKFHIIELDKMKDQKEADDLQKAFTAVSGRRSVPSIFIKGKLWGGDDQLKELESLERVESWLRGNGINLEQFNHMPNNLLHIFQVINQDKALDSQSFSDDSHGIIGEIRANATVITRDSTHLDNLPKCLHVQRGLV</sequence>
<accession>A0A9P8TLF9</accession>
<reference evidence="2" key="1">
    <citation type="journal article" date="2021" name="Open Biol.">
        <title>Shared evolutionary footprints suggest mitochondrial oxidative damage underlies multiple complex I losses in fungi.</title>
        <authorList>
            <person name="Schikora-Tamarit M.A."/>
            <person name="Marcet-Houben M."/>
            <person name="Nosek J."/>
            <person name="Gabaldon T."/>
        </authorList>
    </citation>
    <scope>NUCLEOTIDE SEQUENCE</scope>
    <source>
        <strain evidence="2">CBS2887</strain>
    </source>
</reference>
<dbReference type="SUPFAM" id="SSF52833">
    <property type="entry name" value="Thioredoxin-like"/>
    <property type="match status" value="1"/>
</dbReference>
<organism evidence="2 3">
    <name type="scientific">Wickerhamomyces pijperi</name>
    <name type="common">Yeast</name>
    <name type="synonym">Pichia pijperi</name>
    <dbReference type="NCBI Taxonomy" id="599730"/>
    <lineage>
        <taxon>Eukaryota</taxon>
        <taxon>Fungi</taxon>
        <taxon>Dikarya</taxon>
        <taxon>Ascomycota</taxon>
        <taxon>Saccharomycotina</taxon>
        <taxon>Saccharomycetes</taxon>
        <taxon>Phaffomycetales</taxon>
        <taxon>Wickerhamomycetaceae</taxon>
        <taxon>Wickerhamomyces</taxon>
    </lineage>
</organism>
<protein>
    <recommendedName>
        <fullName evidence="1">Glutaredoxin domain-containing protein</fullName>
    </recommendedName>
</protein>
<dbReference type="InterPro" id="IPR036249">
    <property type="entry name" value="Thioredoxin-like_sf"/>
</dbReference>
<dbReference type="InterPro" id="IPR002109">
    <property type="entry name" value="Glutaredoxin"/>
</dbReference>
<gene>
    <name evidence="2" type="ORF">WICPIJ_005836</name>
</gene>
<dbReference type="Gene3D" id="3.40.30.10">
    <property type="entry name" value="Glutaredoxin"/>
    <property type="match status" value="1"/>
</dbReference>
<dbReference type="EMBL" id="JAEUBG010003211">
    <property type="protein sequence ID" value="KAH3683191.1"/>
    <property type="molecule type" value="Genomic_DNA"/>
</dbReference>
<proteinExistence type="predicted"/>
<dbReference type="GO" id="GO:0005737">
    <property type="term" value="C:cytoplasm"/>
    <property type="evidence" value="ECO:0007669"/>
    <property type="project" value="TreeGrafter"/>
</dbReference>
<dbReference type="InterPro" id="IPR014025">
    <property type="entry name" value="Glutaredoxin_subgr"/>
</dbReference>
<evidence type="ECO:0000313" key="3">
    <source>
        <dbReference type="Proteomes" id="UP000774326"/>
    </source>
</evidence>
<feature type="domain" description="Glutaredoxin" evidence="1">
    <location>
        <begin position="19"/>
        <end position="84"/>
    </location>
</feature>
<dbReference type="GO" id="GO:0034599">
    <property type="term" value="P:cellular response to oxidative stress"/>
    <property type="evidence" value="ECO:0007669"/>
    <property type="project" value="TreeGrafter"/>
</dbReference>
<comment type="caution">
    <text evidence="2">The sequence shown here is derived from an EMBL/GenBank/DDBJ whole genome shotgun (WGS) entry which is preliminary data.</text>
</comment>
<evidence type="ECO:0000313" key="2">
    <source>
        <dbReference type="EMBL" id="KAH3683191.1"/>
    </source>
</evidence>
<dbReference type="AlphaFoldDB" id="A0A9P8TLF9"/>
<name>A0A9P8TLF9_WICPI</name>
<dbReference type="PROSITE" id="PS51354">
    <property type="entry name" value="GLUTAREDOXIN_2"/>
    <property type="match status" value="1"/>
</dbReference>
<dbReference type="GO" id="GO:0015038">
    <property type="term" value="F:glutathione disulfide oxidoreductase activity"/>
    <property type="evidence" value="ECO:0007669"/>
    <property type="project" value="TreeGrafter"/>
</dbReference>
<dbReference type="PANTHER" id="PTHR45694:SF18">
    <property type="entry name" value="GLUTAREDOXIN-1-RELATED"/>
    <property type="match status" value="1"/>
</dbReference>
<dbReference type="PRINTS" id="PR00160">
    <property type="entry name" value="GLUTAREDOXIN"/>
</dbReference>